<reference evidence="9 10" key="1">
    <citation type="submission" date="2015-09" db="EMBL/GenBank/DDBJ databases">
        <title>Draft genome of the scarab beetle Oryctes borbonicus.</title>
        <authorList>
            <person name="Meyer J.M."/>
            <person name="Markov G.V."/>
            <person name="Baskaran P."/>
            <person name="Herrmann M."/>
            <person name="Sommer R.J."/>
            <person name="Roedelsperger C."/>
        </authorList>
    </citation>
    <scope>NUCLEOTIDE SEQUENCE [LARGE SCALE GENOMIC DNA]</scope>
    <source>
        <strain evidence="9">OB123</strain>
        <tissue evidence="9">Whole animal</tissue>
    </source>
</reference>
<dbReference type="EMBL" id="LJIG01000620">
    <property type="protein sequence ID" value="KRT86320.1"/>
    <property type="molecule type" value="Genomic_DNA"/>
</dbReference>
<keyword evidence="10" id="KW-1185">Reference proteome</keyword>
<organism evidence="9 10">
    <name type="scientific">Oryctes borbonicus</name>
    <dbReference type="NCBI Taxonomy" id="1629725"/>
    <lineage>
        <taxon>Eukaryota</taxon>
        <taxon>Metazoa</taxon>
        <taxon>Ecdysozoa</taxon>
        <taxon>Arthropoda</taxon>
        <taxon>Hexapoda</taxon>
        <taxon>Insecta</taxon>
        <taxon>Pterygota</taxon>
        <taxon>Neoptera</taxon>
        <taxon>Endopterygota</taxon>
        <taxon>Coleoptera</taxon>
        <taxon>Polyphaga</taxon>
        <taxon>Scarabaeiformia</taxon>
        <taxon>Scarabaeidae</taxon>
        <taxon>Dynastinae</taxon>
        <taxon>Oryctes</taxon>
    </lineage>
</organism>
<keyword evidence="7" id="KW-0206">Cytoskeleton</keyword>
<dbReference type="PANTHER" id="PTHR11915">
    <property type="entry name" value="SPECTRIN/FILAMIN RELATED CYTOSKELETAL PROTEIN"/>
    <property type="match status" value="1"/>
</dbReference>
<evidence type="ECO:0000256" key="1">
    <source>
        <dbReference type="ARBA" id="ARBA00004245"/>
    </source>
</evidence>
<evidence type="ECO:0008006" key="11">
    <source>
        <dbReference type="Google" id="ProtNLM"/>
    </source>
</evidence>
<evidence type="ECO:0000256" key="8">
    <source>
        <dbReference type="SAM" id="Coils"/>
    </source>
</evidence>
<feature type="coiled-coil region" evidence="8">
    <location>
        <begin position="177"/>
        <end position="218"/>
    </location>
</feature>
<evidence type="ECO:0000313" key="9">
    <source>
        <dbReference type="EMBL" id="KRT86320.1"/>
    </source>
</evidence>
<dbReference type="GO" id="GO:0005856">
    <property type="term" value="C:cytoskeleton"/>
    <property type="evidence" value="ECO:0007669"/>
    <property type="project" value="UniProtKB-SubCell"/>
</dbReference>
<keyword evidence="3" id="KW-0117">Actin capping</keyword>
<proteinExistence type="inferred from homology"/>
<evidence type="ECO:0000256" key="4">
    <source>
        <dbReference type="ARBA" id="ARBA00022490"/>
    </source>
</evidence>
<dbReference type="Gene3D" id="1.20.58.60">
    <property type="match status" value="3"/>
</dbReference>
<evidence type="ECO:0000313" key="10">
    <source>
        <dbReference type="Proteomes" id="UP000051574"/>
    </source>
</evidence>
<dbReference type="FunFam" id="1.20.58.60:FF:000011">
    <property type="entry name" value="Spectrin beta chain"/>
    <property type="match status" value="1"/>
</dbReference>
<comment type="subcellular location">
    <subcellularLocation>
        <location evidence="1">Cytoplasm</location>
        <location evidence="1">Cytoskeleton</location>
    </subcellularLocation>
</comment>
<sequence>MKAALLVKNIRAKIQEDFAEIQVLLAERESKLAEALAYFVFIKECTEVQEWMNDQQVKAASEDYGTDVEHVELLTQQFELILSGLTTYAPRVKTCIDNGNKLIADENRYKDEIKAKVSEVSDQWEDLSELATARHEALAGARRVHIFDRTADETIAWIQEKEGTLSADFYGLDLESIQALVRKHNTFESELVAIKEQVEAIEQEAEKLIELYPDAEDHIAVKREDSQTAWEDLRSKSHQRRENLEQAEQLQTYFDQHQEFLAWINEMIAKITAPDLPQDVTGAENLQERHKEYKVEIESRKGTFNQYIDSGNKLIKDGHILSQEIQDRINTLEHRMNYLNRTWDNRCQIYDINLDLQYFKREANLLDNWLSVREGTLRDGKLGDSIPHVEELIRKHDDFEMTIAAQEDKFNALTRLTMV</sequence>
<evidence type="ECO:0000256" key="7">
    <source>
        <dbReference type="ARBA" id="ARBA00023212"/>
    </source>
</evidence>
<keyword evidence="5" id="KW-0677">Repeat</keyword>
<evidence type="ECO:0000256" key="3">
    <source>
        <dbReference type="ARBA" id="ARBA00022467"/>
    </source>
</evidence>
<name>A0A0T6BG61_9SCAR</name>
<accession>A0A0T6BG61</accession>
<comment type="caution">
    <text evidence="9">The sequence shown here is derived from an EMBL/GenBank/DDBJ whole genome shotgun (WGS) entry which is preliminary data.</text>
</comment>
<gene>
    <name evidence="9" type="ORF">AMK59_2292</name>
</gene>
<dbReference type="AlphaFoldDB" id="A0A0T6BG61"/>
<protein>
    <recommendedName>
        <fullName evidence="11">Spectrin repeat containing protein</fullName>
    </recommendedName>
</protein>
<keyword evidence="6" id="KW-0009">Actin-binding</keyword>
<dbReference type="OrthoDB" id="6018565at2759"/>
<dbReference type="SMART" id="SM00150">
    <property type="entry name" value="SPEC"/>
    <property type="match status" value="3"/>
</dbReference>
<dbReference type="InterPro" id="IPR018159">
    <property type="entry name" value="Spectrin/alpha-actinin"/>
</dbReference>
<dbReference type="GO" id="GO:0016020">
    <property type="term" value="C:membrane"/>
    <property type="evidence" value="ECO:0007669"/>
    <property type="project" value="UniProtKB-ARBA"/>
</dbReference>
<evidence type="ECO:0000256" key="2">
    <source>
        <dbReference type="ARBA" id="ARBA00006826"/>
    </source>
</evidence>
<dbReference type="GO" id="GO:0051693">
    <property type="term" value="P:actin filament capping"/>
    <property type="evidence" value="ECO:0007669"/>
    <property type="project" value="UniProtKB-KW"/>
</dbReference>
<dbReference type="Pfam" id="PF00435">
    <property type="entry name" value="Spectrin"/>
    <property type="match status" value="4"/>
</dbReference>
<dbReference type="Proteomes" id="UP000051574">
    <property type="component" value="Unassembled WGS sequence"/>
</dbReference>
<keyword evidence="4" id="KW-0963">Cytoplasm</keyword>
<comment type="similarity">
    <text evidence="2">Belongs to the spectrin family.</text>
</comment>
<dbReference type="GO" id="GO:0003779">
    <property type="term" value="F:actin binding"/>
    <property type="evidence" value="ECO:0007669"/>
    <property type="project" value="UniProtKB-KW"/>
</dbReference>
<dbReference type="CDD" id="cd00176">
    <property type="entry name" value="SPEC"/>
    <property type="match status" value="2"/>
</dbReference>
<evidence type="ECO:0000256" key="6">
    <source>
        <dbReference type="ARBA" id="ARBA00023203"/>
    </source>
</evidence>
<evidence type="ECO:0000256" key="5">
    <source>
        <dbReference type="ARBA" id="ARBA00022737"/>
    </source>
</evidence>
<dbReference type="SUPFAM" id="SSF46966">
    <property type="entry name" value="Spectrin repeat"/>
    <property type="match status" value="3"/>
</dbReference>
<keyword evidence="8" id="KW-0175">Coiled coil</keyword>
<dbReference type="GO" id="GO:0005737">
    <property type="term" value="C:cytoplasm"/>
    <property type="evidence" value="ECO:0007669"/>
    <property type="project" value="UniProtKB-ARBA"/>
</dbReference>
<dbReference type="FunFam" id="1.20.58.60:FF:000013">
    <property type="entry name" value="Spectrin alpha chain, non-erythrocytic 1"/>
    <property type="match status" value="1"/>
</dbReference>
<dbReference type="InterPro" id="IPR002017">
    <property type="entry name" value="Spectrin_repeat"/>
</dbReference>